<dbReference type="EMBL" id="VAVZ01000026">
    <property type="protein sequence ID" value="TLP95866.1"/>
    <property type="molecule type" value="Genomic_DNA"/>
</dbReference>
<evidence type="ECO:0000313" key="2">
    <source>
        <dbReference type="Proteomes" id="UP000310458"/>
    </source>
</evidence>
<dbReference type="Pfam" id="PF10054">
    <property type="entry name" value="DUF2291"/>
    <property type="match status" value="1"/>
</dbReference>
<dbReference type="InterPro" id="IPR014582">
    <property type="entry name" value="UCP033535_lipo"/>
</dbReference>
<dbReference type="InterPro" id="IPR036215">
    <property type="entry name" value="TM0957-like_sf"/>
</dbReference>
<accession>A0A5R9BBX2</accession>
<protein>
    <submittedName>
        <fullName evidence="1">DUF2291 domain-containing protein</fullName>
    </submittedName>
</protein>
<name>A0A5R9BBX2_9MICC</name>
<comment type="caution">
    <text evidence="1">The sequence shown here is derived from an EMBL/GenBank/DDBJ whole genome shotgun (WGS) entry which is preliminary data.</text>
</comment>
<gene>
    <name evidence="1" type="ORF">FEF26_10050</name>
</gene>
<keyword evidence="2" id="KW-1185">Reference proteome</keyword>
<dbReference type="Proteomes" id="UP000310458">
    <property type="component" value="Unassembled WGS sequence"/>
</dbReference>
<reference evidence="1 2" key="1">
    <citation type="submission" date="2019-05" db="EMBL/GenBank/DDBJ databases">
        <title>Nesterenkonia sp. GY074 isolated from the Southern Atlantic Ocean.</title>
        <authorList>
            <person name="Zhang G."/>
        </authorList>
    </citation>
    <scope>NUCLEOTIDE SEQUENCE [LARGE SCALE GENOMIC DNA]</scope>
    <source>
        <strain evidence="1 2">GY074</strain>
    </source>
</reference>
<organism evidence="1 2">
    <name type="scientific">Nesterenkonia salmonea</name>
    <dbReference type="NCBI Taxonomy" id="1804987"/>
    <lineage>
        <taxon>Bacteria</taxon>
        <taxon>Bacillati</taxon>
        <taxon>Actinomycetota</taxon>
        <taxon>Actinomycetes</taxon>
        <taxon>Micrococcales</taxon>
        <taxon>Micrococcaceae</taxon>
        <taxon>Nesterenkonia</taxon>
    </lineage>
</organism>
<sequence length="197" mass="20801">MLLNTKFLTPEEVEALTPDQFNPEETAQELYAQVQSEMTESPAPLGDVTSALDEDPEAAAEEFDAASVSEGTVAFAVTAEGTVAEATADNLILSVEGVPEGRQIVVPLSTALDGNLIRDISGFRFGDAPGQTDYQRVGTEISTLLRSDAQEAAGQDPESLVGEDITVDGVMRYVATDAEGADERPVIIQPLNLEVGS</sequence>
<dbReference type="OrthoDB" id="4963428at2"/>
<evidence type="ECO:0000313" key="1">
    <source>
        <dbReference type="EMBL" id="TLP95866.1"/>
    </source>
</evidence>
<dbReference type="SUPFAM" id="SSF141318">
    <property type="entry name" value="TM0957-like"/>
    <property type="match status" value="1"/>
</dbReference>
<proteinExistence type="predicted"/>
<dbReference type="AlphaFoldDB" id="A0A5R9BBX2"/>